<evidence type="ECO:0000313" key="6">
    <source>
        <dbReference type="EMBL" id="KAK2161312.1"/>
    </source>
</evidence>
<reference evidence="6" key="1">
    <citation type="journal article" date="2023" name="Mol. Biol. Evol.">
        <title>Third-Generation Sequencing Reveals the Adaptive Role of the Epigenome in Three Deep-Sea Polychaetes.</title>
        <authorList>
            <person name="Perez M."/>
            <person name="Aroh O."/>
            <person name="Sun Y."/>
            <person name="Lan Y."/>
            <person name="Juniper S.K."/>
            <person name="Young C.R."/>
            <person name="Angers B."/>
            <person name="Qian P.Y."/>
        </authorList>
    </citation>
    <scope>NUCLEOTIDE SEQUENCE</scope>
    <source>
        <strain evidence="6">P08H-3</strain>
    </source>
</reference>
<dbReference type="Gene3D" id="2.20.25.240">
    <property type="match status" value="1"/>
</dbReference>
<evidence type="ECO:0000256" key="3">
    <source>
        <dbReference type="ARBA" id="ARBA00022833"/>
    </source>
</evidence>
<feature type="domain" description="FLYWCH-type" evidence="5">
    <location>
        <begin position="5"/>
        <end position="48"/>
    </location>
</feature>
<keyword evidence="4" id="KW-0812">Transmembrane</keyword>
<evidence type="ECO:0000313" key="7">
    <source>
        <dbReference type="Proteomes" id="UP001208570"/>
    </source>
</evidence>
<sequence>MEVFTSNKGGQKILLGGFIYTKQITKPRNIRWRCVQRTTDCKAILTTTVDLDDPNSEARVHIGREESVKGTLRNQRLGRIPAEPDSLQDLIIDGESAQTSEHNPQHLIYDNVPDTDSQIIVFGASDALKHLSTANTWYMDGNRAVAPRGFCQLYIIRCLLGNTVVSAIYALLKRVTRYLREPDMCHC</sequence>
<dbReference type="Pfam" id="PF04500">
    <property type="entry name" value="FLYWCH"/>
    <property type="match status" value="1"/>
</dbReference>
<dbReference type="EMBL" id="JAODUP010000119">
    <property type="protein sequence ID" value="KAK2161312.1"/>
    <property type="molecule type" value="Genomic_DNA"/>
</dbReference>
<keyword evidence="3" id="KW-0862">Zinc</keyword>
<dbReference type="Proteomes" id="UP001208570">
    <property type="component" value="Unassembled WGS sequence"/>
</dbReference>
<name>A0AAD9JY81_9ANNE</name>
<dbReference type="GO" id="GO:0008270">
    <property type="term" value="F:zinc ion binding"/>
    <property type="evidence" value="ECO:0007669"/>
    <property type="project" value="UniProtKB-KW"/>
</dbReference>
<proteinExistence type="predicted"/>
<evidence type="ECO:0000256" key="4">
    <source>
        <dbReference type="SAM" id="Phobius"/>
    </source>
</evidence>
<keyword evidence="4" id="KW-1133">Transmembrane helix</keyword>
<keyword evidence="4" id="KW-0472">Membrane</keyword>
<comment type="caution">
    <text evidence="6">The sequence shown here is derived from an EMBL/GenBank/DDBJ whole genome shotgun (WGS) entry which is preliminary data.</text>
</comment>
<organism evidence="6 7">
    <name type="scientific">Paralvinella palmiformis</name>
    <dbReference type="NCBI Taxonomy" id="53620"/>
    <lineage>
        <taxon>Eukaryota</taxon>
        <taxon>Metazoa</taxon>
        <taxon>Spiralia</taxon>
        <taxon>Lophotrochozoa</taxon>
        <taxon>Annelida</taxon>
        <taxon>Polychaeta</taxon>
        <taxon>Sedentaria</taxon>
        <taxon>Canalipalpata</taxon>
        <taxon>Terebellida</taxon>
        <taxon>Terebelliformia</taxon>
        <taxon>Alvinellidae</taxon>
        <taxon>Paralvinella</taxon>
    </lineage>
</organism>
<protein>
    <recommendedName>
        <fullName evidence="5">FLYWCH-type domain-containing protein</fullName>
    </recommendedName>
</protein>
<accession>A0AAD9JY81</accession>
<dbReference type="InterPro" id="IPR007588">
    <property type="entry name" value="Znf_FLYWCH"/>
</dbReference>
<feature type="transmembrane region" description="Helical" evidence="4">
    <location>
        <begin position="153"/>
        <end position="172"/>
    </location>
</feature>
<keyword evidence="7" id="KW-1185">Reference proteome</keyword>
<keyword evidence="2" id="KW-0863">Zinc-finger</keyword>
<evidence type="ECO:0000259" key="5">
    <source>
        <dbReference type="Pfam" id="PF04500"/>
    </source>
</evidence>
<keyword evidence="1" id="KW-0479">Metal-binding</keyword>
<evidence type="ECO:0000256" key="1">
    <source>
        <dbReference type="ARBA" id="ARBA00022723"/>
    </source>
</evidence>
<gene>
    <name evidence="6" type="ORF">LSH36_119g13033</name>
</gene>
<evidence type="ECO:0000256" key="2">
    <source>
        <dbReference type="ARBA" id="ARBA00022771"/>
    </source>
</evidence>
<dbReference type="AlphaFoldDB" id="A0AAD9JY81"/>